<name>X1KTP5_9ZZZZ</name>
<dbReference type="EMBL" id="BARU01048119">
    <property type="protein sequence ID" value="GAH93519.1"/>
    <property type="molecule type" value="Genomic_DNA"/>
</dbReference>
<accession>X1KTP5</accession>
<feature type="non-terminal residue" evidence="1">
    <location>
        <position position="1"/>
    </location>
</feature>
<reference evidence="1" key="1">
    <citation type="journal article" date="2014" name="Front. Microbiol.">
        <title>High frequency of phylogenetically diverse reductive dehalogenase-homologous genes in deep subseafloor sedimentary metagenomes.</title>
        <authorList>
            <person name="Kawai M."/>
            <person name="Futagami T."/>
            <person name="Toyoda A."/>
            <person name="Takaki Y."/>
            <person name="Nishi S."/>
            <person name="Hori S."/>
            <person name="Arai W."/>
            <person name="Tsubouchi T."/>
            <person name="Morono Y."/>
            <person name="Uchiyama I."/>
            <person name="Ito T."/>
            <person name="Fujiyama A."/>
            <person name="Inagaki F."/>
            <person name="Takami H."/>
        </authorList>
    </citation>
    <scope>NUCLEOTIDE SEQUENCE</scope>
    <source>
        <strain evidence="1">Expedition CK06-06</strain>
    </source>
</reference>
<dbReference type="Gene3D" id="3.10.150.10">
    <property type="entry name" value="DNA Polymerase III, subunit A, domain 2"/>
    <property type="match status" value="1"/>
</dbReference>
<sequence length="78" mass="8597">NDTMTVSASSEEVGRVEGTLPVQADNPDRVAINIKYLLEYLKGKEGLITMGLTGKTSPVVLRYRSSPLVMVMPMNVQW</sequence>
<proteinExistence type="predicted"/>
<dbReference type="AlphaFoldDB" id="X1KTP5"/>
<organism evidence="1">
    <name type="scientific">marine sediment metagenome</name>
    <dbReference type="NCBI Taxonomy" id="412755"/>
    <lineage>
        <taxon>unclassified sequences</taxon>
        <taxon>metagenomes</taxon>
        <taxon>ecological metagenomes</taxon>
    </lineage>
</organism>
<protein>
    <submittedName>
        <fullName evidence="1">Uncharacterized protein</fullName>
    </submittedName>
</protein>
<comment type="caution">
    <text evidence="1">The sequence shown here is derived from an EMBL/GenBank/DDBJ whole genome shotgun (WGS) entry which is preliminary data.</text>
</comment>
<dbReference type="SUPFAM" id="SSF55979">
    <property type="entry name" value="DNA clamp"/>
    <property type="match status" value="1"/>
</dbReference>
<gene>
    <name evidence="1" type="ORF">S03H2_71709</name>
</gene>
<dbReference type="InterPro" id="IPR046938">
    <property type="entry name" value="DNA_clamp_sf"/>
</dbReference>
<evidence type="ECO:0000313" key="1">
    <source>
        <dbReference type="EMBL" id="GAH93519.1"/>
    </source>
</evidence>